<sequence>MSDWVKGQILELISSGAISKGKKVTVVRDFSQSDREKGYTVTCSFEGRDYEITSTHLVEVKSPMWKKGQPAVIIESGAISRGTYVTVEKDFNVEDIKRGNNVQCNYKGETFYVTPHHLGDPN</sequence>
<comment type="caution">
    <text evidence="1">The sequence shown here is derived from an EMBL/GenBank/DDBJ whole genome shotgun (WGS) entry which is preliminary data.</text>
</comment>
<accession>A0A094Q7D5</accession>
<protein>
    <submittedName>
        <fullName evidence="1">Uncharacterized protein</fullName>
    </submittedName>
</protein>
<dbReference type="EMBL" id="JNSK01000006">
    <property type="protein sequence ID" value="KGA20085.1"/>
    <property type="molecule type" value="Genomic_DNA"/>
</dbReference>
<proteinExistence type="predicted"/>
<reference evidence="1" key="1">
    <citation type="submission" date="2014-05" db="EMBL/GenBank/DDBJ databases">
        <title>Key roles for freshwater Actinobacteria revealed by deep metagenomic sequencing.</title>
        <authorList>
            <person name="Ghai R."/>
            <person name="Mizuno C.M."/>
            <person name="Picazo A."/>
            <person name="Camacho A."/>
            <person name="Rodriguez-Valera F."/>
        </authorList>
    </citation>
    <scope>NUCLEOTIDE SEQUENCE</scope>
</reference>
<dbReference type="AlphaFoldDB" id="A0A094Q7D5"/>
<name>A0A094Q7D5_9ZZZZ</name>
<organism evidence="1">
    <name type="scientific">freshwater metagenome</name>
    <dbReference type="NCBI Taxonomy" id="449393"/>
    <lineage>
        <taxon>unclassified sequences</taxon>
        <taxon>metagenomes</taxon>
        <taxon>ecological metagenomes</taxon>
    </lineage>
</organism>
<gene>
    <name evidence="1" type="ORF">GM50_3450</name>
</gene>
<evidence type="ECO:0000313" key="1">
    <source>
        <dbReference type="EMBL" id="KGA20085.1"/>
    </source>
</evidence>